<evidence type="ECO:0000256" key="11">
    <source>
        <dbReference type="ARBA" id="ARBA00031564"/>
    </source>
</evidence>
<dbReference type="InterPro" id="IPR043472">
    <property type="entry name" value="Macro_dom-like"/>
</dbReference>
<dbReference type="EMBL" id="FN655527">
    <property type="protein sequence ID" value="CBY39421.1"/>
    <property type="molecule type" value="Genomic_DNA"/>
</dbReference>
<keyword evidence="4" id="KW-0645">Protease</keyword>
<evidence type="ECO:0000256" key="13">
    <source>
        <dbReference type="ARBA" id="ARBA00047881"/>
    </source>
</evidence>
<dbReference type="GO" id="GO:0070006">
    <property type="term" value="F:metalloaminopeptidase activity"/>
    <property type="evidence" value="ECO:0007669"/>
    <property type="project" value="InterPro"/>
</dbReference>
<comment type="catalytic activity">
    <reaction evidence="13">
        <text>S-benzyl-L-cysteinylglycine + H2O = S-benzyl-L-cysteine + glycine</text>
        <dbReference type="Rhea" id="RHEA:62568"/>
        <dbReference type="ChEBI" id="CHEBI:15377"/>
        <dbReference type="ChEBI" id="CHEBI:57305"/>
        <dbReference type="ChEBI" id="CHEBI:145802"/>
        <dbReference type="ChEBI" id="CHEBI:145803"/>
    </reaction>
    <physiologicalReaction direction="left-to-right" evidence="13">
        <dbReference type="Rhea" id="RHEA:62569"/>
    </physiologicalReaction>
</comment>
<evidence type="ECO:0000256" key="5">
    <source>
        <dbReference type="ARBA" id="ARBA00022801"/>
    </source>
</evidence>
<keyword evidence="3" id="KW-0031">Aminopeptidase</keyword>
<name>E4YVD6_OIKDI</name>
<dbReference type="EC" id="3.4.13.23" evidence="7"/>
<evidence type="ECO:0000256" key="8">
    <source>
        <dbReference type="ARBA" id="ARBA00029605"/>
    </source>
</evidence>
<evidence type="ECO:0000259" key="15">
    <source>
        <dbReference type="PROSITE" id="PS00631"/>
    </source>
</evidence>
<dbReference type="CDD" id="cd00433">
    <property type="entry name" value="Peptidase_M17"/>
    <property type="match status" value="1"/>
</dbReference>
<evidence type="ECO:0000256" key="7">
    <source>
        <dbReference type="ARBA" id="ARBA00023625"/>
    </source>
</evidence>
<comment type="function">
    <text evidence="12">Cytosolic metallopeptidase that catalyzes the removal of unsubstituted N-terminal hydrophobic amino acids from various peptides. The presence of Zn(2+) ions is essential for the peptidase activity, and the association with other cofactors can modulate the substrate spectificity of the enzyme. For instance, in the presence of Mn(2+), it displays a specific Cys-Gly hydrolyzing activity of Cys-Gly-S-conjugates. Involved in the metabolism of glutathione and in the degradation of glutathione S-conjugates, which may play a role in the control of the cell redox status.</text>
</comment>
<evidence type="ECO:0000256" key="6">
    <source>
        <dbReference type="ARBA" id="ARBA00023511"/>
    </source>
</evidence>
<gene>
    <name evidence="16" type="ORF">GSOID_T00019987001</name>
</gene>
<protein>
    <recommendedName>
        <fullName evidence="2">Cytosol aminopeptidase</fullName>
        <ecNumber evidence="7">3.4.13.23</ecNumber>
    </recommendedName>
    <alternativeName>
        <fullName evidence="10">Cysteinylglycine-S-conjugate dipeptidase</fullName>
    </alternativeName>
    <alternativeName>
        <fullName evidence="11">Leucine aminopeptidase 3</fullName>
    </alternativeName>
    <alternativeName>
        <fullName evidence="9">Proline aminopeptidase</fullName>
    </alternativeName>
    <alternativeName>
        <fullName evidence="8">Prolyl aminopeptidase</fullName>
    </alternativeName>
</protein>
<evidence type="ECO:0000256" key="3">
    <source>
        <dbReference type="ARBA" id="ARBA00022438"/>
    </source>
</evidence>
<dbReference type="InterPro" id="IPR000819">
    <property type="entry name" value="Peptidase_M17_C"/>
</dbReference>
<comment type="catalytic activity">
    <reaction evidence="6">
        <text>an S-substituted L-cysteinylglycine + H2O = an S-substituted L-cysteine + glycine</text>
        <dbReference type="Rhea" id="RHEA:60444"/>
        <dbReference type="ChEBI" id="CHEBI:15377"/>
        <dbReference type="ChEBI" id="CHEBI:57305"/>
        <dbReference type="ChEBI" id="CHEBI:58717"/>
        <dbReference type="ChEBI" id="CHEBI:143103"/>
        <dbReference type="EC" id="3.4.13.23"/>
    </reaction>
    <physiologicalReaction direction="left-to-right" evidence="6">
        <dbReference type="Rhea" id="RHEA:60445"/>
    </physiologicalReaction>
</comment>
<dbReference type="PANTHER" id="PTHR11963:SF23">
    <property type="entry name" value="CYTOSOL AMINOPEPTIDASE"/>
    <property type="match status" value="1"/>
</dbReference>
<dbReference type="Gene3D" id="3.40.630.10">
    <property type="entry name" value="Zn peptidases"/>
    <property type="match status" value="2"/>
</dbReference>
<evidence type="ECO:0000256" key="4">
    <source>
        <dbReference type="ARBA" id="ARBA00022670"/>
    </source>
</evidence>
<evidence type="ECO:0000256" key="1">
    <source>
        <dbReference type="ARBA" id="ARBA00009528"/>
    </source>
</evidence>
<dbReference type="GO" id="GO:0030145">
    <property type="term" value="F:manganese ion binding"/>
    <property type="evidence" value="ECO:0007669"/>
    <property type="project" value="InterPro"/>
</dbReference>
<dbReference type="Gene3D" id="3.40.220.10">
    <property type="entry name" value="Leucine Aminopeptidase, subunit E, domain 1"/>
    <property type="match status" value="1"/>
</dbReference>
<keyword evidence="5" id="KW-0378">Hydrolase</keyword>
<dbReference type="MEROPS" id="M17.001"/>
<dbReference type="Pfam" id="PF02789">
    <property type="entry name" value="Peptidase_M17_N"/>
    <property type="match status" value="1"/>
</dbReference>
<evidence type="ECO:0000256" key="2">
    <source>
        <dbReference type="ARBA" id="ARBA00014190"/>
    </source>
</evidence>
<evidence type="ECO:0000313" key="16">
    <source>
        <dbReference type="EMBL" id="CBY39421.1"/>
    </source>
</evidence>
<dbReference type="InterPro" id="IPR008283">
    <property type="entry name" value="Peptidase_M17_N"/>
</dbReference>
<comment type="catalytic activity">
    <reaction evidence="14">
        <text>L-cysteinylglycine + H2O = L-cysteine + glycine</text>
        <dbReference type="Rhea" id="RHEA:28783"/>
        <dbReference type="ChEBI" id="CHEBI:15377"/>
        <dbReference type="ChEBI" id="CHEBI:35235"/>
        <dbReference type="ChEBI" id="CHEBI:57305"/>
        <dbReference type="ChEBI" id="CHEBI:61694"/>
    </reaction>
    <physiologicalReaction direction="left-to-right" evidence="14">
        <dbReference type="Rhea" id="RHEA:28784"/>
    </physiologicalReaction>
</comment>
<comment type="similarity">
    <text evidence="1">Belongs to the peptidase M17 family.</text>
</comment>
<dbReference type="Proteomes" id="UP000011014">
    <property type="component" value="Unassembled WGS sequence"/>
</dbReference>
<dbReference type="PROSITE" id="PS00631">
    <property type="entry name" value="CYTOSOL_AP"/>
    <property type="match status" value="1"/>
</dbReference>
<dbReference type="SUPFAM" id="SSF53187">
    <property type="entry name" value="Zn-dependent exopeptidases"/>
    <property type="match status" value="2"/>
</dbReference>
<dbReference type="Pfam" id="PF00883">
    <property type="entry name" value="Peptidase_M17"/>
    <property type="match status" value="2"/>
</dbReference>
<organism evidence="16">
    <name type="scientific">Oikopleura dioica</name>
    <name type="common">Tunicate</name>
    <dbReference type="NCBI Taxonomy" id="34765"/>
    <lineage>
        <taxon>Eukaryota</taxon>
        <taxon>Metazoa</taxon>
        <taxon>Chordata</taxon>
        <taxon>Tunicata</taxon>
        <taxon>Appendicularia</taxon>
        <taxon>Copelata</taxon>
        <taxon>Oikopleuridae</taxon>
        <taxon>Oikopleura</taxon>
    </lineage>
</organism>
<evidence type="ECO:0000256" key="12">
    <source>
        <dbReference type="ARBA" id="ARBA00045966"/>
    </source>
</evidence>
<evidence type="ECO:0000256" key="9">
    <source>
        <dbReference type="ARBA" id="ARBA00030930"/>
    </source>
</evidence>
<dbReference type="GO" id="GO:0005737">
    <property type="term" value="C:cytoplasm"/>
    <property type="evidence" value="ECO:0007669"/>
    <property type="project" value="InterPro"/>
</dbReference>
<feature type="domain" description="Cytosol aminopeptidase" evidence="15">
    <location>
        <begin position="311"/>
        <end position="318"/>
    </location>
</feature>
<dbReference type="PANTHER" id="PTHR11963">
    <property type="entry name" value="LEUCINE AMINOPEPTIDASE-RELATED"/>
    <property type="match status" value="1"/>
</dbReference>
<dbReference type="PRINTS" id="PR00481">
    <property type="entry name" value="LAMNOPPTDASE"/>
</dbReference>
<accession>E4YVD6</accession>
<dbReference type="AlphaFoldDB" id="E4YVD6"/>
<reference evidence="16" key="1">
    <citation type="journal article" date="2010" name="Science">
        <title>Plasticity of animal genome architecture unmasked by rapid evolution of a pelagic tunicate.</title>
        <authorList>
            <person name="Denoeud F."/>
            <person name="Henriet S."/>
            <person name="Mungpakdee S."/>
            <person name="Aury J.M."/>
            <person name="Da Silva C."/>
            <person name="Brinkmann H."/>
            <person name="Mikhaleva J."/>
            <person name="Olsen L.C."/>
            <person name="Jubin C."/>
            <person name="Canestro C."/>
            <person name="Bouquet J.M."/>
            <person name="Danks G."/>
            <person name="Poulain J."/>
            <person name="Campsteijn C."/>
            <person name="Adamski M."/>
            <person name="Cross I."/>
            <person name="Yadetie F."/>
            <person name="Muffato M."/>
            <person name="Louis A."/>
            <person name="Butcher S."/>
            <person name="Tsagkogeorga G."/>
            <person name="Konrad A."/>
            <person name="Singh S."/>
            <person name="Jensen M.F."/>
            <person name="Cong E.H."/>
            <person name="Eikeseth-Otteraa H."/>
            <person name="Noel B."/>
            <person name="Anthouard V."/>
            <person name="Porcel B.M."/>
            <person name="Kachouri-Lafond R."/>
            <person name="Nishino A."/>
            <person name="Ugolini M."/>
            <person name="Chourrout P."/>
            <person name="Nishida H."/>
            <person name="Aasland R."/>
            <person name="Huzurbazar S."/>
            <person name="Westhof E."/>
            <person name="Delsuc F."/>
            <person name="Lehrach H."/>
            <person name="Reinhardt R."/>
            <person name="Weissenbach J."/>
            <person name="Roy S.W."/>
            <person name="Artiguenave F."/>
            <person name="Postlethwait J.H."/>
            <person name="Manak J.R."/>
            <person name="Thompson E.M."/>
            <person name="Jaillon O."/>
            <person name="Du Pasquier L."/>
            <person name="Boudinot P."/>
            <person name="Liberles D.A."/>
            <person name="Volff J.N."/>
            <person name="Philippe H."/>
            <person name="Lenhard B."/>
            <person name="Roest Crollius H."/>
            <person name="Wincker P."/>
            <person name="Chourrout D."/>
        </authorList>
    </citation>
    <scope>NUCLEOTIDE SEQUENCE [LARGE SCALE GENOMIC DNA]</scope>
</reference>
<evidence type="ECO:0000256" key="10">
    <source>
        <dbReference type="ARBA" id="ARBA00030997"/>
    </source>
</evidence>
<dbReference type="GO" id="GO:0006508">
    <property type="term" value="P:proteolysis"/>
    <property type="evidence" value="ECO:0007669"/>
    <property type="project" value="UniProtKB-KW"/>
</dbReference>
<dbReference type="SUPFAM" id="SSF52949">
    <property type="entry name" value="Macro domain-like"/>
    <property type="match status" value="1"/>
</dbReference>
<evidence type="ECO:0000256" key="14">
    <source>
        <dbReference type="ARBA" id="ARBA00049107"/>
    </source>
</evidence>
<proteinExistence type="inferred from homology"/>
<dbReference type="InterPro" id="IPR011356">
    <property type="entry name" value="Leucine_aapep/pepB"/>
</dbReference>
<sequence>MIEDGTSQTFHELNEKSGSILQKHLDALGGPPKAGQVRQLPSSDDEFDIITIVGQSNKADPSENRDVNLENVRAAVANGVKALNGLEIEKVQIAVDSETAQAAGESAKMTSWTYKADKREKIPQQFSVFKNNSIESFDQGLILGEAQNLARELMELPGNLLTPSIFADKCVELLEPLGVKVNVHGADWIKEQNMNAFWSVAKGSSEEPKFVEMIWDPEVKNREETFALVGKGVTFDSGGISIKPSPNMGDMRGDMGGAAVTVATMYAAAKLKIPGKVVATTPLAENMPSSNASKPGDVVIARNGKSIQIDNTDAEGRLLLCDALDYTAEVYKPAAMIDSATLTGAMVIALGDGATGVFCKDNELWNLIEKSGHETGDRAWRMPHYQHYFDKISPTHNAELNNTGGRDAGSATAAAFLSAFVPPNVPWAHLDIAGVGGIFPSEDAISPTHNADLNNTGGRAAGSATAAGFLSAFVPKDIPWAHFDIAGVMDTAGSTNPYICKGMTGRPTRTMYQTLKNYFD</sequence>